<gene>
    <name evidence="1" type="ORF">HU830_02770</name>
</gene>
<protein>
    <submittedName>
        <fullName evidence="1">Uncharacterized protein</fullName>
    </submittedName>
</protein>
<sequence length="221" mass="25071">MKPVILKAQDSIFDSDDRLKVQKIADEVKSVDFKFQPEDNLKNGEQVKLILRVPDNSVPIKTGSRTIEIKVSGLVDPQKGKEFAKLQQGLNDFADKRYPSKSLDHDELYYTKKPLATYAFTEDPTFSESSKPIHVGIVDHYHYKEIVVGCLYEMTSHNLTLDQTKTKNVLVYYTDVALNKDQIDLMKFAADDNGNSKVFDKSQSLASIHREISAKGVKVRE</sequence>
<evidence type="ECO:0000313" key="1">
    <source>
        <dbReference type="EMBL" id="NVY96107.1"/>
    </source>
</evidence>
<name>A0A850R5H9_9LACO</name>
<comment type="caution">
    <text evidence="1">The sequence shown here is derived from an EMBL/GenBank/DDBJ whole genome shotgun (WGS) entry which is preliminary data.</text>
</comment>
<keyword evidence="2" id="KW-1185">Reference proteome</keyword>
<dbReference type="RefSeq" id="WP_176942269.1">
    <property type="nucleotide sequence ID" value="NZ_JABZEC010000002.1"/>
</dbReference>
<dbReference type="AlphaFoldDB" id="A0A850R5H9"/>
<dbReference type="EMBL" id="JABZEC010000002">
    <property type="protein sequence ID" value="NVY96107.1"/>
    <property type="molecule type" value="Genomic_DNA"/>
</dbReference>
<organism evidence="1 2">
    <name type="scientific">Bombilactobacillus apium</name>
    <dbReference type="NCBI Taxonomy" id="2675299"/>
    <lineage>
        <taxon>Bacteria</taxon>
        <taxon>Bacillati</taxon>
        <taxon>Bacillota</taxon>
        <taxon>Bacilli</taxon>
        <taxon>Lactobacillales</taxon>
        <taxon>Lactobacillaceae</taxon>
        <taxon>Bombilactobacillus</taxon>
    </lineage>
</organism>
<proteinExistence type="predicted"/>
<accession>A0A850R5H9</accession>
<dbReference type="Proteomes" id="UP000563523">
    <property type="component" value="Unassembled WGS sequence"/>
</dbReference>
<evidence type="ECO:0000313" key="2">
    <source>
        <dbReference type="Proteomes" id="UP000563523"/>
    </source>
</evidence>
<reference evidence="1 2" key="1">
    <citation type="submission" date="2020-06" db="EMBL/GenBank/DDBJ databases">
        <authorList>
            <person name="Kang J."/>
        </authorList>
    </citation>
    <scope>NUCLEOTIDE SEQUENCE [LARGE SCALE GENOMIC DNA]</scope>
    <source>
        <strain evidence="1 2">DCY120</strain>
    </source>
</reference>